<comment type="caution">
    <text evidence="3">The sequence shown here is derived from an EMBL/GenBank/DDBJ whole genome shotgun (WGS) entry which is preliminary data.</text>
</comment>
<proteinExistence type="predicted"/>
<dbReference type="SUPFAM" id="SSF81901">
    <property type="entry name" value="HCP-like"/>
    <property type="match status" value="2"/>
</dbReference>
<dbReference type="SMART" id="SM00671">
    <property type="entry name" value="SEL1"/>
    <property type="match status" value="6"/>
</dbReference>
<evidence type="ECO:0000256" key="1">
    <source>
        <dbReference type="ARBA" id="ARBA00022737"/>
    </source>
</evidence>
<reference evidence="3" key="1">
    <citation type="journal article" date="2020" name="Stud. Mycol.">
        <title>101 Dothideomycetes genomes: a test case for predicting lifestyles and emergence of pathogens.</title>
        <authorList>
            <person name="Haridas S."/>
            <person name="Albert R."/>
            <person name="Binder M."/>
            <person name="Bloem J."/>
            <person name="Labutti K."/>
            <person name="Salamov A."/>
            <person name="Andreopoulos B."/>
            <person name="Baker S."/>
            <person name="Barry K."/>
            <person name="Bills G."/>
            <person name="Bluhm B."/>
            <person name="Cannon C."/>
            <person name="Castanera R."/>
            <person name="Culley D."/>
            <person name="Daum C."/>
            <person name="Ezra D."/>
            <person name="Gonzalez J."/>
            <person name="Henrissat B."/>
            <person name="Kuo A."/>
            <person name="Liang C."/>
            <person name="Lipzen A."/>
            <person name="Lutzoni F."/>
            <person name="Magnuson J."/>
            <person name="Mondo S."/>
            <person name="Nolan M."/>
            <person name="Ohm R."/>
            <person name="Pangilinan J."/>
            <person name="Park H.-J."/>
            <person name="Ramirez L."/>
            <person name="Alfaro M."/>
            <person name="Sun H."/>
            <person name="Tritt A."/>
            <person name="Yoshinaga Y."/>
            <person name="Zwiers L.-H."/>
            <person name="Turgeon B."/>
            <person name="Goodwin S."/>
            <person name="Spatafora J."/>
            <person name="Crous P."/>
            <person name="Grigoriev I."/>
        </authorList>
    </citation>
    <scope>NUCLEOTIDE SEQUENCE</scope>
    <source>
        <strain evidence="3">CBS 260.36</strain>
    </source>
</reference>
<sequence>MASANPHFSATFIPGAYDDFYEPPLSPDLAAPAPQRIMPEMSDQISEGLHNMDLGNRQSIMQNNSPDPFPKLRNPPPNIPPSDDDLEATLENAKQAVLTSNDPDMQLAWAQDALHQIDINAEDRIRLQGMQMRAPATSSAEYQMRVDAMNIVSFLAEQHHPKAEFIKGMWWEFGKFGCRIDKKEAFRCYSRAADRSYTRAEYRIGMLYEASNDPIKALKHYHKGVAMGDAACLYRLGMMTLRGQHGQQQDFTRGVDLIKQSAAAADDNAAQGAYVYGMLLAGELEQISLPPGVLQLDERAARIEIEKAAYMKFTKAQLKMGQAYELGSLGCEFNAAYSIHYYALAARQGDAEAEMGISKWFLVGHEGVFAKNEELSYVYAQRSALSGFANAEFAMGYFNELGIHVPKNVDIALEWYKKAAANGNADAQGRIDGISHKQVLNRQDHENITLNRIKSQYGSKRGQRPQRFSNNSLPIIGDGQQSQRRSASSQFPPRSSSAAPYPTNDGPPVLPPLGDRPPSVTPYPIGHDGMPSEVVPQTAPPSSNRTSSGFGLAPSPQRPGSSMTVPDPRQRYPSSTGLSPRPATSVDGYGRDQNQRIVSSPAGTPGMSGPPRPPKDPDYAPGPRYSSTPSNPQGRRPVPSQSRPNMDKPSTPSQATSPYPARMSSRPDLGKSGNVPEIRPPQPPAKSGSPDFSAAPKPGQTPTKPSKGPKTFEEMGVPAGKQDSECIMM</sequence>
<feature type="compositionally biased region" description="Low complexity" evidence="2">
    <location>
        <begin position="481"/>
        <end position="500"/>
    </location>
</feature>
<keyword evidence="1" id="KW-0677">Repeat</keyword>
<feature type="region of interest" description="Disordered" evidence="2">
    <location>
        <begin position="453"/>
        <end position="729"/>
    </location>
</feature>
<dbReference type="Gene3D" id="1.25.40.10">
    <property type="entry name" value="Tetratricopeptide repeat domain"/>
    <property type="match status" value="1"/>
</dbReference>
<dbReference type="Pfam" id="PF08238">
    <property type="entry name" value="Sel1"/>
    <property type="match status" value="5"/>
</dbReference>
<dbReference type="EMBL" id="ML996083">
    <property type="protein sequence ID" value="KAF2155328.1"/>
    <property type="molecule type" value="Genomic_DNA"/>
</dbReference>
<feature type="compositionally biased region" description="Pro residues" evidence="2">
    <location>
        <begin position="67"/>
        <end position="80"/>
    </location>
</feature>
<evidence type="ECO:0000256" key="2">
    <source>
        <dbReference type="SAM" id="MobiDB-lite"/>
    </source>
</evidence>
<dbReference type="InterPro" id="IPR051726">
    <property type="entry name" value="Chitin_Synth_Reg"/>
</dbReference>
<dbReference type="PANTHER" id="PTHR46430:SF2">
    <property type="entry name" value="CHITIN SYNTHASE REGULATORY FACTOR 4"/>
    <property type="match status" value="1"/>
</dbReference>
<feature type="compositionally biased region" description="Polar residues" evidence="2">
    <location>
        <begin position="540"/>
        <end position="549"/>
    </location>
</feature>
<dbReference type="Proteomes" id="UP000799439">
    <property type="component" value="Unassembled WGS sequence"/>
</dbReference>
<evidence type="ECO:0000313" key="4">
    <source>
        <dbReference type="Proteomes" id="UP000799439"/>
    </source>
</evidence>
<keyword evidence="4" id="KW-1185">Reference proteome</keyword>
<dbReference type="PANTHER" id="PTHR46430">
    <property type="entry name" value="PROTEIN SKT5-RELATED"/>
    <property type="match status" value="1"/>
</dbReference>
<accession>A0A9P4JAA5</accession>
<feature type="compositionally biased region" description="Pro residues" evidence="2">
    <location>
        <begin position="508"/>
        <end position="521"/>
    </location>
</feature>
<dbReference type="OrthoDB" id="4095816at2759"/>
<dbReference type="InterPro" id="IPR006597">
    <property type="entry name" value="Sel1-like"/>
</dbReference>
<name>A0A9P4JAA5_9PEZI</name>
<dbReference type="InterPro" id="IPR011990">
    <property type="entry name" value="TPR-like_helical_dom_sf"/>
</dbReference>
<dbReference type="AlphaFoldDB" id="A0A9P4JAA5"/>
<protein>
    <submittedName>
        <fullName evidence="3">HCP-like protein</fullName>
    </submittedName>
</protein>
<feature type="region of interest" description="Disordered" evidence="2">
    <location>
        <begin position="57"/>
        <end position="83"/>
    </location>
</feature>
<organism evidence="3 4">
    <name type="scientific">Myriangium duriaei CBS 260.36</name>
    <dbReference type="NCBI Taxonomy" id="1168546"/>
    <lineage>
        <taxon>Eukaryota</taxon>
        <taxon>Fungi</taxon>
        <taxon>Dikarya</taxon>
        <taxon>Ascomycota</taxon>
        <taxon>Pezizomycotina</taxon>
        <taxon>Dothideomycetes</taxon>
        <taxon>Dothideomycetidae</taxon>
        <taxon>Myriangiales</taxon>
        <taxon>Myriangiaceae</taxon>
        <taxon>Myriangium</taxon>
    </lineage>
</organism>
<feature type="compositionally biased region" description="Polar residues" evidence="2">
    <location>
        <begin position="625"/>
        <end position="657"/>
    </location>
</feature>
<evidence type="ECO:0000313" key="3">
    <source>
        <dbReference type="EMBL" id="KAF2155328.1"/>
    </source>
</evidence>
<gene>
    <name evidence="3" type="ORF">K461DRAFT_292197</name>
</gene>